<dbReference type="Proteomes" id="UP000005019">
    <property type="component" value="Unassembled WGS sequence"/>
</dbReference>
<protein>
    <recommendedName>
        <fullName evidence="2">ATP-grasp domain-containing protein</fullName>
    </recommendedName>
</protein>
<evidence type="ECO:0000256" key="1">
    <source>
        <dbReference type="PROSITE-ProRule" id="PRU00409"/>
    </source>
</evidence>
<dbReference type="PROSITE" id="PS50975">
    <property type="entry name" value="ATP_GRASP"/>
    <property type="match status" value="1"/>
</dbReference>
<dbReference type="PIRSF" id="PIRSF016766">
    <property type="entry name" value="UCP016766_ATPgrasp"/>
    <property type="match status" value="1"/>
</dbReference>
<keyword evidence="4" id="KW-1185">Reference proteome</keyword>
<reference evidence="3 4" key="1">
    <citation type="journal article" date="2011" name="J. Bacteriol.">
        <title>Genome sequence of Methyloversatilis universalis FAM5T, a methylotrophic representative of the order Rhodocyclales.</title>
        <authorList>
            <person name="Kittichotirat W."/>
            <person name="Good N.M."/>
            <person name="Hall R."/>
            <person name="Bringel F."/>
            <person name="Lajus A."/>
            <person name="Medigue C."/>
            <person name="Smalley N.E."/>
            <person name="Beck D."/>
            <person name="Bumgarner R."/>
            <person name="Vuilleumier S."/>
            <person name="Kalyuzhnaya M.G."/>
        </authorList>
    </citation>
    <scope>NUCLEOTIDE SEQUENCE [LARGE SCALE GENOMIC DNA]</scope>
    <source>
        <strain evidence="4">ATCC BAA-1314 / JCM 13912 / FAM5</strain>
    </source>
</reference>
<dbReference type="eggNOG" id="COG1821">
    <property type="taxonomic scope" value="Bacteria"/>
</dbReference>
<comment type="caution">
    <text evidence="3">The sequence shown here is derived from an EMBL/GenBank/DDBJ whole genome shotgun (WGS) entry which is preliminary data.</text>
</comment>
<dbReference type="Pfam" id="PF18301">
    <property type="entry name" value="preATP-grasp_3"/>
    <property type="match status" value="1"/>
</dbReference>
<dbReference type="Pfam" id="PF02655">
    <property type="entry name" value="ATP-grasp_3"/>
    <property type="match status" value="1"/>
</dbReference>
<dbReference type="SUPFAM" id="SSF56059">
    <property type="entry name" value="Glutathione synthetase ATP-binding domain-like"/>
    <property type="match status" value="1"/>
</dbReference>
<dbReference type="Gene3D" id="3.40.50.11770">
    <property type="match status" value="1"/>
</dbReference>
<dbReference type="OrthoDB" id="271331at2"/>
<dbReference type="EMBL" id="AFHG01000042">
    <property type="protein sequence ID" value="EGK72172.1"/>
    <property type="molecule type" value="Genomic_DNA"/>
</dbReference>
<dbReference type="InterPro" id="IPR011761">
    <property type="entry name" value="ATP-grasp"/>
</dbReference>
<evidence type="ECO:0000313" key="3">
    <source>
        <dbReference type="EMBL" id="EGK72172.1"/>
    </source>
</evidence>
<accession>F5RB36</accession>
<dbReference type="GO" id="GO:0046872">
    <property type="term" value="F:metal ion binding"/>
    <property type="evidence" value="ECO:0007669"/>
    <property type="project" value="InterPro"/>
</dbReference>
<dbReference type="Gene3D" id="3.30.470.20">
    <property type="entry name" value="ATP-grasp fold, B domain"/>
    <property type="match status" value="1"/>
</dbReference>
<evidence type="ECO:0000313" key="4">
    <source>
        <dbReference type="Proteomes" id="UP000005019"/>
    </source>
</evidence>
<dbReference type="GO" id="GO:0005524">
    <property type="term" value="F:ATP binding"/>
    <property type="evidence" value="ECO:0007669"/>
    <property type="project" value="UniProtKB-UniRule"/>
</dbReference>
<dbReference type="InterPro" id="IPR003806">
    <property type="entry name" value="ATP-grasp_PylC-type"/>
</dbReference>
<dbReference type="InterPro" id="IPR040803">
    <property type="entry name" value="MfnD_preATP-grasp"/>
</dbReference>
<evidence type="ECO:0000259" key="2">
    <source>
        <dbReference type="PROSITE" id="PS50975"/>
    </source>
</evidence>
<name>F5RB36_METUF</name>
<feature type="domain" description="ATP-grasp" evidence="2">
    <location>
        <begin position="132"/>
        <end position="309"/>
    </location>
</feature>
<organism evidence="3 4">
    <name type="scientific">Methyloversatilis universalis (strain ATCC BAA-1314 / DSM 25237 / JCM 13912 / CCUG 52030 / FAM5)</name>
    <dbReference type="NCBI Taxonomy" id="1000565"/>
    <lineage>
        <taxon>Bacteria</taxon>
        <taxon>Pseudomonadati</taxon>
        <taxon>Pseudomonadota</taxon>
        <taxon>Betaproteobacteria</taxon>
        <taxon>Nitrosomonadales</taxon>
        <taxon>Sterolibacteriaceae</taxon>
        <taxon>Methyloversatilis</taxon>
    </lineage>
</organism>
<dbReference type="STRING" id="1000565.METUNv1_01475"/>
<proteinExistence type="predicted"/>
<gene>
    <name evidence="3" type="ORF">METUNv1_01475</name>
</gene>
<dbReference type="AlphaFoldDB" id="F5RB36"/>
<keyword evidence="1" id="KW-0067">ATP-binding</keyword>
<dbReference type="InterPro" id="IPR024710">
    <property type="entry name" value="MfnD"/>
</dbReference>
<keyword evidence="1" id="KW-0547">Nucleotide-binding</keyword>
<dbReference type="RefSeq" id="WP_008060337.1">
    <property type="nucleotide sequence ID" value="NZ_AFHG01000042.1"/>
</dbReference>
<sequence>MNQCIFVFEFITGGGLASAPLPPSLAREGALMRDALLRDALDLPDTTVLTLHDTRLDLPAHPEAERIPVTEAARFDAAFDAALTRADAVLVVAPETGGVLAALAARVEAAGRPLLGCDSATSALAASKSRTARALARAGIAVLPHYTDPDTLPDILGAWAVKPDDGAGCDDLQRLPDRAAAAEALRAAPGGRVAQPWLEGEACSMNLLCVRGHAVLLSVNRQVLADNGGRITLAALAVGDIPASPAHERLAERIAATLPGLLGPVGVDFVDTDDGPVVVEINPRMSTSACALRDATGINLIAATLDALRRGRLPQPATPRPQRIVLAPAREAA</sequence>